<sequence length="85" mass="9521">MGAEVKSVQHRTGNKSLLGDTGNTGRFCERQRQCRERDLTSKTQRSKLTTPDCVQRAPNFPHRIIGVQADEVGLSGRRQDVILTL</sequence>
<gene>
    <name evidence="2" type="ORF">BaRGS_00026122</name>
</gene>
<feature type="region of interest" description="Disordered" evidence="1">
    <location>
        <begin position="1"/>
        <end position="24"/>
    </location>
</feature>
<dbReference type="Proteomes" id="UP001519460">
    <property type="component" value="Unassembled WGS sequence"/>
</dbReference>
<name>A0ABD0K6W7_9CAEN</name>
<protein>
    <submittedName>
        <fullName evidence="2">Uncharacterized protein</fullName>
    </submittedName>
</protein>
<reference evidence="2 3" key="1">
    <citation type="journal article" date="2023" name="Sci. Data">
        <title>Genome assembly of the Korean intertidal mud-creeper Batillaria attramentaria.</title>
        <authorList>
            <person name="Patra A.K."/>
            <person name="Ho P.T."/>
            <person name="Jun S."/>
            <person name="Lee S.J."/>
            <person name="Kim Y."/>
            <person name="Won Y.J."/>
        </authorList>
    </citation>
    <scope>NUCLEOTIDE SEQUENCE [LARGE SCALE GENOMIC DNA]</scope>
    <source>
        <strain evidence="2">Wonlab-2016</strain>
    </source>
</reference>
<evidence type="ECO:0000313" key="3">
    <source>
        <dbReference type="Proteomes" id="UP001519460"/>
    </source>
</evidence>
<comment type="caution">
    <text evidence="2">The sequence shown here is derived from an EMBL/GenBank/DDBJ whole genome shotgun (WGS) entry which is preliminary data.</text>
</comment>
<dbReference type="EMBL" id="JACVVK020000241">
    <property type="protein sequence ID" value="KAK7482623.1"/>
    <property type="molecule type" value="Genomic_DNA"/>
</dbReference>
<proteinExistence type="predicted"/>
<accession>A0ABD0K6W7</accession>
<dbReference type="AlphaFoldDB" id="A0ABD0K6W7"/>
<evidence type="ECO:0000256" key="1">
    <source>
        <dbReference type="SAM" id="MobiDB-lite"/>
    </source>
</evidence>
<organism evidence="2 3">
    <name type="scientific">Batillaria attramentaria</name>
    <dbReference type="NCBI Taxonomy" id="370345"/>
    <lineage>
        <taxon>Eukaryota</taxon>
        <taxon>Metazoa</taxon>
        <taxon>Spiralia</taxon>
        <taxon>Lophotrochozoa</taxon>
        <taxon>Mollusca</taxon>
        <taxon>Gastropoda</taxon>
        <taxon>Caenogastropoda</taxon>
        <taxon>Sorbeoconcha</taxon>
        <taxon>Cerithioidea</taxon>
        <taxon>Batillariidae</taxon>
        <taxon>Batillaria</taxon>
    </lineage>
</organism>
<evidence type="ECO:0000313" key="2">
    <source>
        <dbReference type="EMBL" id="KAK7482623.1"/>
    </source>
</evidence>
<keyword evidence="3" id="KW-1185">Reference proteome</keyword>